<dbReference type="Proteomes" id="UP000299084">
    <property type="component" value="Unassembled WGS sequence"/>
</dbReference>
<accession>A0A5N4CJE7</accession>
<dbReference type="AlphaFoldDB" id="A0A5N4CJE7"/>
<reference evidence="1 2" key="1">
    <citation type="journal article" date="2019" name="Mol. Ecol. Resour.">
        <title>Improving Illumina assemblies with Hi-C and long reads: an example with the North African dromedary.</title>
        <authorList>
            <person name="Elbers J.P."/>
            <person name="Rogers M.F."/>
            <person name="Perelman P.L."/>
            <person name="Proskuryakova A.A."/>
            <person name="Serdyukova N.A."/>
            <person name="Johnson W.E."/>
            <person name="Horin P."/>
            <person name="Corander J."/>
            <person name="Murphy D."/>
            <person name="Burger P.A."/>
        </authorList>
    </citation>
    <scope>NUCLEOTIDE SEQUENCE [LARGE SCALE GENOMIC DNA]</scope>
    <source>
        <strain evidence="1">Drom800</strain>
        <tissue evidence="1">Blood</tissue>
    </source>
</reference>
<gene>
    <name evidence="1" type="ORF">Cadr_000025822</name>
</gene>
<comment type="caution">
    <text evidence="1">The sequence shown here is derived from an EMBL/GenBank/DDBJ whole genome shotgun (WGS) entry which is preliminary data.</text>
</comment>
<organism evidence="1 2">
    <name type="scientific">Camelus dromedarius</name>
    <name type="common">Dromedary</name>
    <name type="synonym">Arabian camel</name>
    <dbReference type="NCBI Taxonomy" id="9838"/>
    <lineage>
        <taxon>Eukaryota</taxon>
        <taxon>Metazoa</taxon>
        <taxon>Chordata</taxon>
        <taxon>Craniata</taxon>
        <taxon>Vertebrata</taxon>
        <taxon>Euteleostomi</taxon>
        <taxon>Mammalia</taxon>
        <taxon>Eutheria</taxon>
        <taxon>Laurasiatheria</taxon>
        <taxon>Artiodactyla</taxon>
        <taxon>Tylopoda</taxon>
        <taxon>Camelidae</taxon>
        <taxon>Camelus</taxon>
    </lineage>
</organism>
<proteinExistence type="predicted"/>
<dbReference type="EMBL" id="JWIN03000022">
    <property type="protein sequence ID" value="KAB1259063.1"/>
    <property type="molecule type" value="Genomic_DNA"/>
</dbReference>
<protein>
    <submittedName>
        <fullName evidence="1">Uncharacterized protein</fullName>
    </submittedName>
</protein>
<evidence type="ECO:0000313" key="2">
    <source>
        <dbReference type="Proteomes" id="UP000299084"/>
    </source>
</evidence>
<name>A0A5N4CJE7_CAMDR</name>
<sequence length="212" mass="22353">MNGSGALDFQGRGRQQAVSSLRWVLPVCACSAAHTALMEEQLSRSWQRSKLTFPGGDTLELSPSSKHFVGGRSLGSKSALTLLVPISQPNAASVPRASTGRCHVCCYGDQGGTSSLSGGIPLIPPGQVSGDSVMTTAVEVGVCLLAQVHALVLSSFCWGIKEAMGLEEVSTGAREGHTCHHLEGGHTDIVLCHFLEELVWQETGPSVRTRCQ</sequence>
<keyword evidence="2" id="KW-1185">Reference proteome</keyword>
<evidence type="ECO:0000313" key="1">
    <source>
        <dbReference type="EMBL" id="KAB1259063.1"/>
    </source>
</evidence>